<protein>
    <submittedName>
        <fullName evidence="1">Uncharacterized protein</fullName>
    </submittedName>
</protein>
<evidence type="ECO:0000313" key="2">
    <source>
        <dbReference type="Proteomes" id="UP000630528"/>
    </source>
</evidence>
<dbReference type="Proteomes" id="UP000630528">
    <property type="component" value="Unassembled WGS sequence"/>
</dbReference>
<comment type="caution">
    <text evidence="1">The sequence shown here is derived from an EMBL/GenBank/DDBJ whole genome shotgun (WGS) entry which is preliminary data.</text>
</comment>
<sequence>MSTPFAPRRPVFDAAAPCREGRDSELARRTTALVLCPRSEAAPGGWLLLLAASCTYVAVRALELTSAF</sequence>
<dbReference type="RefSeq" id="WP_201166496.1">
    <property type="nucleotide sequence ID" value="NZ_JAEPWM010000001.1"/>
</dbReference>
<evidence type="ECO:0000313" key="1">
    <source>
        <dbReference type="EMBL" id="MBK6005143.1"/>
    </source>
</evidence>
<organism evidence="1 2">
    <name type="scientific">Ramlibacter ginsenosidimutans</name>
    <dbReference type="NCBI Taxonomy" id="502333"/>
    <lineage>
        <taxon>Bacteria</taxon>
        <taxon>Pseudomonadati</taxon>
        <taxon>Pseudomonadota</taxon>
        <taxon>Betaproteobacteria</taxon>
        <taxon>Burkholderiales</taxon>
        <taxon>Comamonadaceae</taxon>
        <taxon>Ramlibacter</taxon>
    </lineage>
</organism>
<dbReference type="AlphaFoldDB" id="A0A934TPX2"/>
<dbReference type="EMBL" id="JAEPWM010000001">
    <property type="protein sequence ID" value="MBK6005143.1"/>
    <property type="molecule type" value="Genomic_DNA"/>
</dbReference>
<reference evidence="1" key="1">
    <citation type="journal article" date="2012" name="J. Microbiol. Biotechnol.">
        <title>Ramlibacter ginsenosidimutans sp. nov., with ginsenoside-converting activity.</title>
        <authorList>
            <person name="Wang L."/>
            <person name="An D.S."/>
            <person name="Kim S.G."/>
            <person name="Jin F.X."/>
            <person name="Kim S.C."/>
            <person name="Lee S.T."/>
            <person name="Im W.T."/>
        </authorList>
    </citation>
    <scope>NUCLEOTIDE SEQUENCE</scope>
    <source>
        <strain evidence="1">KACC 17527</strain>
    </source>
</reference>
<accession>A0A934TPX2</accession>
<name>A0A934TPX2_9BURK</name>
<gene>
    <name evidence="1" type="ORF">JJB11_03480</name>
</gene>
<reference evidence="1" key="2">
    <citation type="submission" date="2021-01" db="EMBL/GenBank/DDBJ databases">
        <authorList>
            <person name="Kang M."/>
        </authorList>
    </citation>
    <scope>NUCLEOTIDE SEQUENCE</scope>
    <source>
        <strain evidence="1">KACC 17527</strain>
    </source>
</reference>
<keyword evidence="2" id="KW-1185">Reference proteome</keyword>
<proteinExistence type="predicted"/>